<protein>
    <recommendedName>
        <fullName evidence="4">Exonuclease domain-containing protein</fullName>
    </recommendedName>
</protein>
<sequence>MICTETCQYPWQCMICDFVSDYFIKKCPECQTPKEQFCRLMNVNYELNYQEQFQIIGIIEMECNQSRDKQEIVKLKISKFSTTEIEENNYLKKEFIIKPLTIPQLQSPQFQSITQEQVNDGVPFEATFQLLNEMDLIIFENRAKAQMYLNSCIQHNLQCPIKKYIELKNVFPFQKPQLSMNDMLRWLKIPNQSQQFALTLVVIELLKRSYTFQTQMLQQLQFPIPEEESRLQGFQNLILLDLQYTCVENYRQNFHQEIIEISAQVYDIRQRKIIQSFQKYIKPIENPILSEYCTKQTGIQQFQVNNGISFQQAINQLSQIFKELGRFCIITLSDFDLIILKKEAERKQIKLVKNLTYYINLKKIFPKSLRIRDSLKDPSMTEMLECCGLLQYENNLNDNTKVINFVSLVDYLIINEKLRFDEKMIQYTYKI</sequence>
<dbReference type="AlphaFoldDB" id="A0A8S1L340"/>
<evidence type="ECO:0000256" key="1">
    <source>
        <dbReference type="ARBA" id="ARBA00022722"/>
    </source>
</evidence>
<keyword evidence="3" id="KW-0269">Exonuclease</keyword>
<dbReference type="Proteomes" id="UP000688137">
    <property type="component" value="Unassembled WGS sequence"/>
</dbReference>
<keyword evidence="1" id="KW-0540">Nuclease</keyword>
<dbReference type="SMART" id="SM00479">
    <property type="entry name" value="EXOIII"/>
    <property type="match status" value="1"/>
</dbReference>
<evidence type="ECO:0000256" key="3">
    <source>
        <dbReference type="ARBA" id="ARBA00022839"/>
    </source>
</evidence>
<feature type="domain" description="Exonuclease" evidence="4">
    <location>
        <begin position="236"/>
        <end position="418"/>
    </location>
</feature>
<dbReference type="InterPro" id="IPR051274">
    <property type="entry name" value="3-5_Exoribonuclease"/>
</dbReference>
<dbReference type="PANTHER" id="PTHR23044">
    <property type="entry name" value="3'-5' EXONUCLEASE ERI1-RELATED"/>
    <property type="match status" value="1"/>
</dbReference>
<dbReference type="InterPro" id="IPR013520">
    <property type="entry name" value="Ribonucl_H"/>
</dbReference>
<organism evidence="5 6">
    <name type="scientific">Paramecium primaurelia</name>
    <dbReference type="NCBI Taxonomy" id="5886"/>
    <lineage>
        <taxon>Eukaryota</taxon>
        <taxon>Sar</taxon>
        <taxon>Alveolata</taxon>
        <taxon>Ciliophora</taxon>
        <taxon>Intramacronucleata</taxon>
        <taxon>Oligohymenophorea</taxon>
        <taxon>Peniculida</taxon>
        <taxon>Parameciidae</taxon>
        <taxon>Paramecium</taxon>
    </lineage>
</organism>
<dbReference type="PANTHER" id="PTHR23044:SF61">
    <property type="entry name" value="3'-5' EXORIBONUCLEASE 1-RELATED"/>
    <property type="match status" value="1"/>
</dbReference>
<name>A0A8S1L340_PARPR</name>
<keyword evidence="2" id="KW-0378">Hydrolase</keyword>
<dbReference type="EMBL" id="CAJJDM010000028">
    <property type="protein sequence ID" value="CAD8059872.1"/>
    <property type="molecule type" value="Genomic_DNA"/>
</dbReference>
<dbReference type="InterPro" id="IPR047201">
    <property type="entry name" value="ERI-1_3'hExo-like"/>
</dbReference>
<reference evidence="5" key="1">
    <citation type="submission" date="2021-01" db="EMBL/GenBank/DDBJ databases">
        <authorList>
            <consortium name="Genoscope - CEA"/>
            <person name="William W."/>
        </authorList>
    </citation>
    <scope>NUCLEOTIDE SEQUENCE</scope>
</reference>
<comment type="caution">
    <text evidence="5">The sequence shown here is derived from an EMBL/GenBank/DDBJ whole genome shotgun (WGS) entry which is preliminary data.</text>
</comment>
<evidence type="ECO:0000313" key="6">
    <source>
        <dbReference type="Proteomes" id="UP000688137"/>
    </source>
</evidence>
<dbReference type="GO" id="GO:0000175">
    <property type="term" value="F:3'-5'-RNA exonuclease activity"/>
    <property type="evidence" value="ECO:0007669"/>
    <property type="project" value="InterPro"/>
</dbReference>
<dbReference type="OMA" id="TEMLECC"/>
<evidence type="ECO:0000313" key="5">
    <source>
        <dbReference type="EMBL" id="CAD8059872.1"/>
    </source>
</evidence>
<evidence type="ECO:0000256" key="2">
    <source>
        <dbReference type="ARBA" id="ARBA00022801"/>
    </source>
</evidence>
<gene>
    <name evidence="5" type="ORF">PPRIM_AZ9-3.1.T0290209</name>
</gene>
<dbReference type="CDD" id="cd06133">
    <property type="entry name" value="ERI-1_3'hExo_like"/>
    <property type="match status" value="1"/>
</dbReference>
<accession>A0A8S1L340</accession>
<dbReference type="Pfam" id="PF00929">
    <property type="entry name" value="RNase_T"/>
    <property type="match status" value="1"/>
</dbReference>
<proteinExistence type="predicted"/>
<keyword evidence="6" id="KW-1185">Reference proteome</keyword>
<evidence type="ECO:0000259" key="4">
    <source>
        <dbReference type="SMART" id="SM00479"/>
    </source>
</evidence>